<feature type="compositionally biased region" description="Basic and acidic residues" evidence="1">
    <location>
        <begin position="384"/>
        <end position="419"/>
    </location>
</feature>
<evidence type="ECO:0000313" key="3">
    <source>
        <dbReference type="Proteomes" id="UP000290572"/>
    </source>
</evidence>
<gene>
    <name evidence="2" type="ORF">ROHU_005426</name>
</gene>
<proteinExistence type="predicted"/>
<sequence length="542" mass="63970">MRENKGRDAKRRPRGKRAGVRNRLRVRAHRTPLPSILLANVQSLENKLDDLRARAEFQRDIRDCNLLCFTKTWLNPAVPDHAIQPAQSVPALQDALDDADWDMFRNSSDDVNVFTEAVVGFIGKLADDTAQKMTIRTFPNQKPWVDKTIRDALRSRTAAYNLRDLCRGTWTRIRQRHITCGRRFIRLFHRRVRTRKRGRLSVRKRARSRLRIRNRKDSRLHVRNRERSRSSVRNRRHGEGRVRNSERSRLRVRNGDSGRRRIRNGDSGRRRVRNRERSCLRVRNSERHRLHIRNREHSHLRVRNRRHGEGRVRNSERSRLRVRNGDSGRRRVRNRDSGHRRVRNRESGHRRVRNRESGHRRVRNRESGHRRVRNRERGHRRVRNRESGHRRVRNRESGHRRVRNRERGCRRVRTGDSGRRRVRNGDSGYACPPEYFVDFEYEVETTTVWSLGVVMYRTVCGRQPFTDQHDGLSFDSRVSTVKTARKKDVREVILTVLVQQGVLPAAESVHGIDMNENVGTSDEEQGASGSSVPRPNHSSEGL</sequence>
<feature type="region of interest" description="Disordered" evidence="1">
    <location>
        <begin position="290"/>
        <end position="425"/>
    </location>
</feature>
<feature type="compositionally biased region" description="Basic and acidic residues" evidence="1">
    <location>
        <begin position="290"/>
        <end position="299"/>
    </location>
</feature>
<feature type="compositionally biased region" description="Basic residues" evidence="1">
    <location>
        <begin position="8"/>
        <end position="21"/>
    </location>
</feature>
<organism evidence="2 3">
    <name type="scientific">Labeo rohita</name>
    <name type="common">Indian major carp</name>
    <name type="synonym">Cyprinus rohita</name>
    <dbReference type="NCBI Taxonomy" id="84645"/>
    <lineage>
        <taxon>Eukaryota</taxon>
        <taxon>Metazoa</taxon>
        <taxon>Chordata</taxon>
        <taxon>Craniata</taxon>
        <taxon>Vertebrata</taxon>
        <taxon>Euteleostomi</taxon>
        <taxon>Actinopterygii</taxon>
        <taxon>Neopterygii</taxon>
        <taxon>Teleostei</taxon>
        <taxon>Ostariophysi</taxon>
        <taxon>Cypriniformes</taxon>
        <taxon>Cyprinidae</taxon>
        <taxon>Labeoninae</taxon>
        <taxon>Labeonini</taxon>
        <taxon>Labeo</taxon>
    </lineage>
</organism>
<protein>
    <submittedName>
        <fullName evidence="2">Leucine-rich repeat-containing 24-like protein</fullName>
    </submittedName>
</protein>
<dbReference type="Gene3D" id="1.10.510.10">
    <property type="entry name" value="Transferase(Phosphotransferase) domain 1"/>
    <property type="match status" value="1"/>
</dbReference>
<feature type="compositionally biased region" description="Basic and acidic residues" evidence="1">
    <location>
        <begin position="237"/>
        <end position="277"/>
    </location>
</feature>
<feature type="region of interest" description="Disordered" evidence="1">
    <location>
        <begin position="213"/>
        <end position="277"/>
    </location>
</feature>
<dbReference type="InterPro" id="IPR011009">
    <property type="entry name" value="Kinase-like_dom_sf"/>
</dbReference>
<feature type="compositionally biased region" description="Basic and acidic residues" evidence="1">
    <location>
        <begin position="215"/>
        <end position="229"/>
    </location>
</feature>
<accession>A0A498N6S5</accession>
<comment type="caution">
    <text evidence="2">The sequence shown here is derived from an EMBL/GenBank/DDBJ whole genome shotgun (WGS) entry which is preliminary data.</text>
</comment>
<evidence type="ECO:0000256" key="1">
    <source>
        <dbReference type="SAM" id="MobiDB-lite"/>
    </source>
</evidence>
<feature type="compositionally biased region" description="Polar residues" evidence="1">
    <location>
        <begin position="527"/>
        <end position="542"/>
    </location>
</feature>
<reference evidence="2 3" key="1">
    <citation type="submission" date="2018-03" db="EMBL/GenBank/DDBJ databases">
        <title>Draft genome sequence of Rohu Carp (Labeo rohita).</title>
        <authorList>
            <person name="Das P."/>
            <person name="Kushwaha B."/>
            <person name="Joshi C.G."/>
            <person name="Kumar D."/>
            <person name="Nagpure N.S."/>
            <person name="Sahoo L."/>
            <person name="Das S.P."/>
            <person name="Bit A."/>
            <person name="Patnaik S."/>
            <person name="Meher P.K."/>
            <person name="Jayasankar P."/>
            <person name="Koringa P.G."/>
            <person name="Patel N.V."/>
            <person name="Hinsu A.T."/>
            <person name="Kumar R."/>
            <person name="Pandey M."/>
            <person name="Agarwal S."/>
            <person name="Srivastava S."/>
            <person name="Singh M."/>
            <person name="Iquebal M.A."/>
            <person name="Jaiswal S."/>
            <person name="Angadi U.B."/>
            <person name="Kumar N."/>
            <person name="Raza M."/>
            <person name="Shah T.M."/>
            <person name="Rai A."/>
            <person name="Jena J.K."/>
        </authorList>
    </citation>
    <scope>NUCLEOTIDE SEQUENCE [LARGE SCALE GENOMIC DNA]</scope>
    <source>
        <strain evidence="2">DASCIFA01</strain>
        <tissue evidence="2">Testis</tissue>
    </source>
</reference>
<feature type="compositionally biased region" description="Basic and acidic residues" evidence="1">
    <location>
        <begin position="307"/>
        <end position="369"/>
    </location>
</feature>
<dbReference type="Proteomes" id="UP000290572">
    <property type="component" value="Unassembled WGS sequence"/>
</dbReference>
<dbReference type="AlphaFoldDB" id="A0A498N6S5"/>
<feature type="region of interest" description="Disordered" evidence="1">
    <location>
        <begin position="513"/>
        <end position="542"/>
    </location>
</feature>
<dbReference type="SUPFAM" id="SSF56112">
    <property type="entry name" value="Protein kinase-like (PK-like)"/>
    <property type="match status" value="1"/>
</dbReference>
<keyword evidence="3" id="KW-1185">Reference proteome</keyword>
<evidence type="ECO:0000313" key="2">
    <source>
        <dbReference type="EMBL" id="RXN27913.1"/>
    </source>
</evidence>
<name>A0A498N6S5_LABRO</name>
<feature type="compositionally biased region" description="Basic residues" evidence="1">
    <location>
        <begin position="370"/>
        <end position="383"/>
    </location>
</feature>
<dbReference type="EMBL" id="QBIY01011929">
    <property type="protein sequence ID" value="RXN27913.1"/>
    <property type="molecule type" value="Genomic_DNA"/>
</dbReference>
<feature type="region of interest" description="Disordered" evidence="1">
    <location>
        <begin position="1"/>
        <end position="21"/>
    </location>
</feature>